<evidence type="ECO:0000256" key="1">
    <source>
        <dbReference type="SAM" id="Coils"/>
    </source>
</evidence>
<accession>A0A840G156</accession>
<dbReference type="Proteomes" id="UP000587070">
    <property type="component" value="Unassembled WGS sequence"/>
</dbReference>
<reference evidence="2 3" key="1">
    <citation type="submission" date="2020-08" db="EMBL/GenBank/DDBJ databases">
        <title>Genome sequencing of Purple Non-Sulfur Bacteria from various extreme environments.</title>
        <authorList>
            <person name="Mayer M."/>
        </authorList>
    </citation>
    <scope>NUCLEOTIDE SEQUENCE [LARGE SCALE GENOMIC DNA]</scope>
    <source>
        <strain evidence="2 3">2761</strain>
    </source>
</reference>
<evidence type="ECO:0000313" key="3">
    <source>
        <dbReference type="Proteomes" id="UP000587070"/>
    </source>
</evidence>
<keyword evidence="3" id="KW-1185">Reference proteome</keyword>
<evidence type="ECO:0000313" key="2">
    <source>
        <dbReference type="EMBL" id="MBB4247974.1"/>
    </source>
</evidence>
<proteinExistence type="predicted"/>
<dbReference type="RefSeq" id="WP_153116891.1">
    <property type="nucleotide sequence ID" value="NZ_JACIGE010000008.1"/>
</dbReference>
<comment type="caution">
    <text evidence="2">The sequence shown here is derived from an EMBL/GenBank/DDBJ whole genome shotgun (WGS) entry which is preliminary data.</text>
</comment>
<protein>
    <submittedName>
        <fullName evidence="2">Putative house-cleaning noncanonical NTP pyrophosphatase (MazG superfamily)</fullName>
    </submittedName>
</protein>
<sequence length="166" mass="18749">MRISEATQEALAANKRQSVRETREKLELALCHLVNGNPRIVKKGTRITAASVAKEASVDRVTLYRFHEPVLVKIRKINDTTPKVLLKENRSALAQSAAKQKEYRRLVEKAQEEVAALARINYRLDARVAELEELIRVRDRVISDLQNQLNGRGSNQITVSLNVSPL</sequence>
<feature type="coiled-coil region" evidence="1">
    <location>
        <begin position="93"/>
        <end position="120"/>
    </location>
</feature>
<dbReference type="OrthoDB" id="8114461at2"/>
<organism evidence="2 3">
    <name type="scientific">Rhodocyclus tenuis</name>
    <name type="common">Rhodospirillum tenue</name>
    <dbReference type="NCBI Taxonomy" id="1066"/>
    <lineage>
        <taxon>Bacteria</taxon>
        <taxon>Pseudomonadati</taxon>
        <taxon>Pseudomonadota</taxon>
        <taxon>Betaproteobacteria</taxon>
        <taxon>Rhodocyclales</taxon>
        <taxon>Rhodocyclaceae</taxon>
        <taxon>Rhodocyclus</taxon>
    </lineage>
</organism>
<keyword evidence="1" id="KW-0175">Coiled coil</keyword>
<dbReference type="AlphaFoldDB" id="A0A840G156"/>
<gene>
    <name evidence="2" type="ORF">GGD90_002360</name>
</gene>
<dbReference type="EMBL" id="JACIGE010000008">
    <property type="protein sequence ID" value="MBB4247974.1"/>
    <property type="molecule type" value="Genomic_DNA"/>
</dbReference>
<name>A0A840G156_RHOTE</name>